<reference evidence="17 18" key="1">
    <citation type="submission" date="2015-04" db="EMBL/GenBank/DDBJ databases">
        <title>The complete genome sequence of the hyperthermophilic, obligate iron-reducing archaeon Geoglobus ahangari strain 234T.</title>
        <authorList>
            <person name="Manzella M.P."/>
            <person name="Holmes D.E."/>
            <person name="Rocheleau J.M."/>
            <person name="Chung A."/>
            <person name="Reguera G."/>
            <person name="Kashefi K."/>
        </authorList>
    </citation>
    <scope>NUCLEOTIDE SEQUENCE [LARGE SCALE GENOMIC DNA]</scope>
    <source>
        <strain evidence="17 18">234</strain>
    </source>
</reference>
<dbReference type="PANTHER" id="PTHR43710">
    <property type="entry name" value="2-HYDROXYACYL-COA LYASE"/>
    <property type="match status" value="1"/>
</dbReference>
<dbReference type="InterPro" id="IPR029061">
    <property type="entry name" value="THDP-binding"/>
</dbReference>
<proteinExistence type="predicted"/>
<dbReference type="HOGENOM" id="CLU_017727_0_0_2"/>
<dbReference type="GO" id="GO:0043805">
    <property type="term" value="F:indolepyruvate ferredoxin oxidoreductase activity"/>
    <property type="evidence" value="ECO:0007669"/>
    <property type="project" value="UniProtKB-UniRule"/>
</dbReference>
<dbReference type="InterPro" id="IPR002880">
    <property type="entry name" value="Pyrv_Fd/Flavodoxin_OxRdtase_N"/>
</dbReference>
<protein>
    <recommendedName>
        <fullName evidence="4 14">Indolepyruvate oxidoreductase subunit IorA</fullName>
        <shortName evidence="14">IOR</shortName>
        <ecNumber evidence="3 14">1.2.7.8</ecNumber>
    </recommendedName>
    <alternativeName>
        <fullName evidence="12 14">Indolepyruvate ferredoxin oxidoreductase subunit alpha</fullName>
    </alternativeName>
</protein>
<dbReference type="STRING" id="113653.GAH_01011"/>
<gene>
    <name evidence="17" type="ORF">GAH_01011</name>
</gene>
<dbReference type="Pfam" id="PF02775">
    <property type="entry name" value="TPP_enzyme_C"/>
    <property type="match status" value="1"/>
</dbReference>
<accession>A0A0F7IF54</accession>
<evidence type="ECO:0000256" key="3">
    <source>
        <dbReference type="ARBA" id="ARBA00012812"/>
    </source>
</evidence>
<dbReference type="EMBL" id="CP011267">
    <property type="protein sequence ID" value="AKG91665.1"/>
    <property type="molecule type" value="Genomic_DNA"/>
</dbReference>
<feature type="domain" description="4Fe-4S ferredoxin-type" evidence="16">
    <location>
        <begin position="595"/>
        <end position="623"/>
    </location>
</feature>
<comment type="cofactor">
    <cofactor evidence="14 15">
        <name>[4Fe-4S] cluster</name>
        <dbReference type="ChEBI" id="CHEBI:49883"/>
    </cofactor>
    <text evidence="14 15">Binds 2 [4Fe-4S] clusters. In this family the first cluster has a non-standard and varying [4Fe-4S] binding motif CX(2)CX(2)CX(4-5)CP.</text>
</comment>
<dbReference type="GO" id="GO:0046872">
    <property type="term" value="F:metal ion binding"/>
    <property type="evidence" value="ECO:0007669"/>
    <property type="project" value="UniProtKB-UniRule"/>
</dbReference>
<feature type="binding site" evidence="15">
    <location>
        <position position="575"/>
    </location>
    <ligand>
        <name>[4Fe-4S] cluster</name>
        <dbReference type="ChEBI" id="CHEBI:49883"/>
        <label>1</label>
    </ligand>
</feature>
<evidence type="ECO:0000256" key="2">
    <source>
        <dbReference type="ARBA" id="ARBA00011238"/>
    </source>
</evidence>
<dbReference type="Proteomes" id="UP000034723">
    <property type="component" value="Chromosome"/>
</dbReference>
<evidence type="ECO:0000256" key="5">
    <source>
        <dbReference type="ARBA" id="ARBA00022448"/>
    </source>
</evidence>
<dbReference type="SUPFAM" id="SSF52922">
    <property type="entry name" value="TK C-terminal domain-like"/>
    <property type="match status" value="1"/>
</dbReference>
<dbReference type="InParanoid" id="A0A0F7IF54"/>
<keyword evidence="5 14" id="KW-0813">Transport</keyword>
<dbReference type="CDD" id="cd02008">
    <property type="entry name" value="TPP_IOR_alpha"/>
    <property type="match status" value="1"/>
</dbReference>
<dbReference type="GO" id="GO:0044272">
    <property type="term" value="P:sulfur compound biosynthetic process"/>
    <property type="evidence" value="ECO:0007669"/>
    <property type="project" value="UniProtKB-ARBA"/>
</dbReference>
<evidence type="ECO:0000313" key="17">
    <source>
        <dbReference type="EMBL" id="AKG91665.1"/>
    </source>
</evidence>
<evidence type="ECO:0000256" key="10">
    <source>
        <dbReference type="ARBA" id="ARBA00023004"/>
    </source>
</evidence>
<keyword evidence="11 14" id="KW-0411">Iron-sulfur</keyword>
<keyword evidence="8 14" id="KW-0249">Electron transport</keyword>
<evidence type="ECO:0000256" key="4">
    <source>
        <dbReference type="ARBA" id="ARBA00017710"/>
    </source>
</evidence>
<keyword evidence="7 14" id="KW-0479">Metal-binding</keyword>
<feature type="binding site" evidence="15">
    <location>
        <position position="610"/>
    </location>
    <ligand>
        <name>[4Fe-4S] cluster</name>
        <dbReference type="ChEBI" id="CHEBI:49883"/>
        <label>2</label>
    </ligand>
</feature>
<keyword evidence="6 14" id="KW-0004">4Fe-4S</keyword>
<comment type="subunit">
    <text evidence="2 14">Heterodimer of the IorA and IorB subunits.</text>
</comment>
<evidence type="ECO:0000256" key="14">
    <source>
        <dbReference type="PIRNR" id="PIRNR006439"/>
    </source>
</evidence>
<dbReference type="KEGG" id="gah:GAH_01011"/>
<keyword evidence="17" id="KW-0670">Pyruvate</keyword>
<evidence type="ECO:0000256" key="12">
    <source>
        <dbReference type="ARBA" id="ARBA00030514"/>
    </source>
</evidence>
<feature type="binding site" evidence="15">
    <location>
        <position position="587"/>
    </location>
    <ligand>
        <name>[4Fe-4S] cluster</name>
        <dbReference type="ChEBI" id="CHEBI:49883"/>
        <label>2</label>
    </ligand>
</feature>
<sequence length="623" mass="67886">MLKDVILDEPGKRVFLLGNEAIARGAIEAGIDVFSAYPGTPSSEITDTLNSACKHLRGRMEYRMEYAVNEKVAFEVAIGASLAGKRGMTAMKHVGLNVAADSLFSFAYVGARGGFVCVSADDPSMHSSQNEQDNRWYGIAAKVPVVEPSSVGEAKEMVKLAFDLSERFGLPFILRSYTRLSHSSGIVELGEIPEKRLKKVRWERHPDTDVVLPAHARRLKPILQKKLADLEDFFTSSDINWVDEADGKRGIIACGMSYNYAVEALENLGVEMPVLKLSSMNPLPRKLIADFLANLDEVLVVEEVDPVVELQVRAMAKELDVEVHGKMDGYLPENFEYNVSIVQKGIARLGGKSYDYAHLLETAKSMAEIAPPRPPVLCPGCPHTATFYAIRKVVNELGNASLPSDIGCYTLGINKPLEAVDITICMGASVGTSNGLSYVLDDAIIATIGDSTFFHTGIPPLVNAVYNGNRFVLVVLDNSTTGMTGHQPHPGVDARGCGEKGHAVRIEDVCRAIGVRFVEVVKSYNIRAMEDALRRALKHDGPAVIVSKQPCAILWNRERKAKGIRITPFEVGEGCMECMKCVREFTCPAIYIQDGRPVIDPALCAGCGVCAAVCPYRAIKPAR</sequence>
<dbReference type="OrthoDB" id="19071at2157"/>
<feature type="binding site" evidence="15">
    <location>
        <position position="604"/>
    </location>
    <ligand>
        <name>[4Fe-4S] cluster</name>
        <dbReference type="ChEBI" id="CHEBI:49883"/>
        <label>2</label>
    </ligand>
</feature>
<comment type="catalytic activity">
    <reaction evidence="13 14">
        <text>indole-3-pyruvate + 2 oxidized [2Fe-2S]-[ferredoxin] + CoA = (indol-3-yl)acetyl-CoA + 2 reduced [2Fe-2S]-[ferredoxin] + CO2 + H(+)</text>
        <dbReference type="Rhea" id="RHEA:12645"/>
        <dbReference type="Rhea" id="RHEA-COMP:10000"/>
        <dbReference type="Rhea" id="RHEA-COMP:10001"/>
        <dbReference type="ChEBI" id="CHEBI:15378"/>
        <dbReference type="ChEBI" id="CHEBI:16526"/>
        <dbReference type="ChEBI" id="CHEBI:17640"/>
        <dbReference type="ChEBI" id="CHEBI:33737"/>
        <dbReference type="ChEBI" id="CHEBI:33738"/>
        <dbReference type="ChEBI" id="CHEBI:57271"/>
        <dbReference type="ChEBI" id="CHEBI:57287"/>
        <dbReference type="EC" id="1.2.7.8"/>
    </reaction>
</comment>
<dbReference type="GO" id="GO:0030976">
    <property type="term" value="F:thiamine pyrophosphate binding"/>
    <property type="evidence" value="ECO:0007669"/>
    <property type="project" value="InterPro"/>
</dbReference>
<dbReference type="Pfam" id="PF01855">
    <property type="entry name" value="POR_N"/>
    <property type="match status" value="1"/>
</dbReference>
<dbReference type="PIRSF" id="PIRSF006439">
    <property type="entry name" value="Indolepyruvate_ferr_oxidored"/>
    <property type="match status" value="1"/>
</dbReference>
<evidence type="ECO:0000256" key="13">
    <source>
        <dbReference type="ARBA" id="ARBA00048332"/>
    </source>
</evidence>
<dbReference type="EC" id="1.2.7.8" evidence="3 14"/>
<dbReference type="InterPro" id="IPR017896">
    <property type="entry name" value="4Fe4S_Fe-S-bd"/>
</dbReference>
<dbReference type="RefSeq" id="WP_048095052.1">
    <property type="nucleotide sequence ID" value="NZ_CP011267.1"/>
</dbReference>
<keyword evidence="10 14" id="KW-0408">Iron</keyword>
<evidence type="ECO:0000259" key="16">
    <source>
        <dbReference type="PROSITE" id="PS51379"/>
    </source>
</evidence>
<dbReference type="PATRIC" id="fig|113653.22.peg.1009"/>
<evidence type="ECO:0000256" key="15">
    <source>
        <dbReference type="PIRSR" id="PIRSR006439-50"/>
    </source>
</evidence>
<dbReference type="PANTHER" id="PTHR43710:SF7">
    <property type="entry name" value="INDOLEPYRUVATE OXIDOREDUCTASE SUBUNIT IORA"/>
    <property type="match status" value="1"/>
</dbReference>
<dbReference type="PROSITE" id="PS51379">
    <property type="entry name" value="4FE4S_FER_2"/>
    <property type="match status" value="1"/>
</dbReference>
<feature type="binding site" evidence="15">
    <location>
        <position position="614"/>
    </location>
    <ligand>
        <name>[4Fe-4S] cluster</name>
        <dbReference type="ChEBI" id="CHEBI:49883"/>
        <label>1</label>
    </ligand>
</feature>
<feature type="binding site" evidence="15">
    <location>
        <position position="581"/>
    </location>
    <ligand>
        <name>[4Fe-4S] cluster</name>
        <dbReference type="ChEBI" id="CHEBI:49883"/>
        <label>1</label>
    </ligand>
</feature>
<evidence type="ECO:0000256" key="9">
    <source>
        <dbReference type="ARBA" id="ARBA00023002"/>
    </source>
</evidence>
<feature type="binding site" evidence="15">
    <location>
        <position position="578"/>
    </location>
    <ligand>
        <name>[4Fe-4S] cluster</name>
        <dbReference type="ChEBI" id="CHEBI:49883"/>
        <label>1</label>
    </ligand>
</feature>
<dbReference type="SUPFAM" id="SSF54862">
    <property type="entry name" value="4Fe-4S ferredoxins"/>
    <property type="match status" value="1"/>
</dbReference>
<name>A0A0F7IF54_9EURY</name>
<evidence type="ECO:0000256" key="8">
    <source>
        <dbReference type="ARBA" id="ARBA00022982"/>
    </source>
</evidence>
<dbReference type="Gene3D" id="3.30.70.20">
    <property type="match status" value="1"/>
</dbReference>
<dbReference type="InterPro" id="IPR017900">
    <property type="entry name" value="4Fe4S_Fe_S_CS"/>
</dbReference>
<dbReference type="FunFam" id="3.40.50.970:FF:000039">
    <property type="entry name" value="Indolepyruvate oxidoreductase subunit IorA"/>
    <property type="match status" value="1"/>
</dbReference>
<dbReference type="InterPro" id="IPR045025">
    <property type="entry name" value="HACL1-like"/>
</dbReference>
<dbReference type="InterPro" id="IPR009014">
    <property type="entry name" value="Transketo_C/PFOR_II"/>
</dbReference>
<evidence type="ECO:0000256" key="7">
    <source>
        <dbReference type="ARBA" id="ARBA00022723"/>
    </source>
</evidence>
<dbReference type="CDD" id="cd07034">
    <property type="entry name" value="TPP_PYR_PFOR_IOR-alpha_like"/>
    <property type="match status" value="1"/>
</dbReference>
<dbReference type="PROSITE" id="PS00198">
    <property type="entry name" value="4FE4S_FER_1"/>
    <property type="match status" value="1"/>
</dbReference>
<dbReference type="InterPro" id="IPR017721">
    <property type="entry name" value="IorA"/>
</dbReference>
<evidence type="ECO:0000256" key="1">
    <source>
        <dbReference type="ARBA" id="ARBA00002995"/>
    </source>
</evidence>
<dbReference type="Gene3D" id="3.40.50.920">
    <property type="match status" value="1"/>
</dbReference>
<dbReference type="AlphaFoldDB" id="A0A0F7IF54"/>
<evidence type="ECO:0000256" key="11">
    <source>
        <dbReference type="ARBA" id="ARBA00023014"/>
    </source>
</evidence>
<evidence type="ECO:0000256" key="6">
    <source>
        <dbReference type="ARBA" id="ARBA00022485"/>
    </source>
</evidence>
<comment type="function">
    <text evidence="1 14">Catalyzes the ferredoxin-dependent oxidative decarboxylation of arylpyruvates.</text>
</comment>
<feature type="binding site" evidence="15">
    <location>
        <position position="607"/>
    </location>
    <ligand>
        <name>[4Fe-4S] cluster</name>
        <dbReference type="ChEBI" id="CHEBI:49883"/>
        <label>2</label>
    </ligand>
</feature>
<dbReference type="SUPFAM" id="SSF52518">
    <property type="entry name" value="Thiamin diphosphate-binding fold (THDP-binding)"/>
    <property type="match status" value="2"/>
</dbReference>
<dbReference type="InterPro" id="IPR011766">
    <property type="entry name" value="TPP_enzyme_TPP-bd"/>
</dbReference>
<keyword evidence="18" id="KW-1185">Reference proteome</keyword>
<evidence type="ECO:0000313" key="18">
    <source>
        <dbReference type="Proteomes" id="UP000034723"/>
    </source>
</evidence>
<organism evidence="17 18">
    <name type="scientific">Geoglobus ahangari</name>
    <dbReference type="NCBI Taxonomy" id="113653"/>
    <lineage>
        <taxon>Archaea</taxon>
        <taxon>Methanobacteriati</taxon>
        <taxon>Methanobacteriota</taxon>
        <taxon>Archaeoglobi</taxon>
        <taxon>Archaeoglobales</taxon>
        <taxon>Archaeoglobaceae</taxon>
        <taxon>Geoglobus</taxon>
    </lineage>
</organism>
<dbReference type="Pfam" id="PF00037">
    <property type="entry name" value="Fer4"/>
    <property type="match status" value="1"/>
</dbReference>
<dbReference type="NCBIfam" id="TIGR03336">
    <property type="entry name" value="IOR_alpha"/>
    <property type="match status" value="1"/>
</dbReference>
<dbReference type="Gene3D" id="3.40.50.970">
    <property type="match status" value="2"/>
</dbReference>
<dbReference type="GeneID" id="24803585"/>
<keyword evidence="9 14" id="KW-0560">Oxidoreductase</keyword>
<dbReference type="GO" id="GO:0051539">
    <property type="term" value="F:4 iron, 4 sulfur cluster binding"/>
    <property type="evidence" value="ECO:0007669"/>
    <property type="project" value="UniProtKB-UniRule"/>
</dbReference>
<dbReference type="GO" id="GO:0006082">
    <property type="term" value="P:organic acid metabolic process"/>
    <property type="evidence" value="ECO:0007669"/>
    <property type="project" value="UniProtKB-ARBA"/>
</dbReference>